<accession>A0ABU1IM95</accession>
<evidence type="ECO:0000259" key="1">
    <source>
        <dbReference type="SMART" id="SM00460"/>
    </source>
</evidence>
<protein>
    <submittedName>
        <fullName evidence="2">Transglutaminase-like putative cysteine protease</fullName>
    </submittedName>
</protein>
<comment type="caution">
    <text evidence="2">The sequence shown here is derived from an EMBL/GenBank/DDBJ whole genome shotgun (WGS) entry which is preliminary data.</text>
</comment>
<dbReference type="InterPro" id="IPR002931">
    <property type="entry name" value="Transglutaminase-like"/>
</dbReference>
<dbReference type="EMBL" id="JAVDQG010000004">
    <property type="protein sequence ID" value="MDR6225898.1"/>
    <property type="molecule type" value="Genomic_DNA"/>
</dbReference>
<dbReference type="SMART" id="SM00460">
    <property type="entry name" value="TGc"/>
    <property type="match status" value="1"/>
</dbReference>
<dbReference type="Pfam" id="PF01841">
    <property type="entry name" value="Transglut_core"/>
    <property type="match status" value="1"/>
</dbReference>
<proteinExistence type="predicted"/>
<gene>
    <name evidence="2" type="ORF">JOE21_001904</name>
</gene>
<dbReference type="SUPFAM" id="SSF54001">
    <property type="entry name" value="Cysteine proteinases"/>
    <property type="match status" value="1"/>
</dbReference>
<evidence type="ECO:0000313" key="3">
    <source>
        <dbReference type="Proteomes" id="UP001185012"/>
    </source>
</evidence>
<name>A0ABU1IM95_9BACL</name>
<organism evidence="2 3">
    <name type="scientific">Desmospora profundinema</name>
    <dbReference type="NCBI Taxonomy" id="1571184"/>
    <lineage>
        <taxon>Bacteria</taxon>
        <taxon>Bacillati</taxon>
        <taxon>Bacillota</taxon>
        <taxon>Bacilli</taxon>
        <taxon>Bacillales</taxon>
        <taxon>Thermoactinomycetaceae</taxon>
        <taxon>Desmospora</taxon>
    </lineage>
</organism>
<dbReference type="Gene3D" id="3.10.620.30">
    <property type="match status" value="1"/>
</dbReference>
<dbReference type="PANTHER" id="PTHR46333:SF2">
    <property type="entry name" value="CYTOKINESIS PROTEIN 3"/>
    <property type="match status" value="1"/>
</dbReference>
<dbReference type="PANTHER" id="PTHR46333">
    <property type="entry name" value="CYTOKINESIS PROTEIN 3"/>
    <property type="match status" value="1"/>
</dbReference>
<reference evidence="2 3" key="1">
    <citation type="submission" date="2023-07" db="EMBL/GenBank/DDBJ databases">
        <title>Genomic Encyclopedia of Type Strains, Phase IV (KMG-IV): sequencing the most valuable type-strain genomes for metagenomic binning, comparative biology and taxonomic classification.</title>
        <authorList>
            <person name="Goeker M."/>
        </authorList>
    </citation>
    <scope>NUCLEOTIDE SEQUENCE [LARGE SCALE GENOMIC DNA]</scope>
    <source>
        <strain evidence="2 3">DSM 45903</strain>
    </source>
</reference>
<feature type="domain" description="Transglutaminase-like" evidence="1">
    <location>
        <begin position="470"/>
        <end position="526"/>
    </location>
</feature>
<dbReference type="InterPro" id="IPR038765">
    <property type="entry name" value="Papain-like_cys_pep_sf"/>
</dbReference>
<dbReference type="InterPro" id="IPR052557">
    <property type="entry name" value="CAP/Cytokinesis_protein"/>
</dbReference>
<dbReference type="RefSeq" id="WP_309865094.1">
    <property type="nucleotide sequence ID" value="NZ_JAVDQG010000004.1"/>
</dbReference>
<sequence length="564" mass="64156">MGTEVVMKRLRGCGVFLLAVCLMVTAGCEPLWPFQTEAEAQPNEWDRLADQKNESLNLKKLKLEAYGKQVGVKLQSPAYQEFAVNSRFPITGSVEKILQLQADFAWVEVEKEGDSGDDSKFSYYIPLDDGQFDQWIQLHKGEGIYQVTVRLPSEAEANHFYDVAQMKVHNVNPRVERDIAMTRVGQSSGLAFEQPASGFGEASGSIALKGSLPKDMERLMVQVEKGTEKWEHVVPVRDGRFDTQIPLLYGKGVHRVTVLTPDPSKKNLFNEAAKLWVDNQSNQKREPVEYFRHYEERGVQLEMPLAGGGRADMKARIRGRIDPQAPQAAETKHLIVQTKKDGEQATYIIPVENYRFDDTFWLRFGKGTYEVTVNVPEITSEKRDYFRFFGVARYTVHNETDKDQRNLLPSRGIQSDSGEIRSLAKNLIAGKGTEREKALAIYEYVSKQIHYDVTKFKTDAFEYDDSALKTLREKKGVCQDYSFLAIALLRSIGMEARFVEGVADGNRHAWVEVKVDGNWITMDPTWGAGYLDGQDRFVQKYTTRYFDPNPGEFSKTHKRTGVMY</sequence>
<dbReference type="Proteomes" id="UP001185012">
    <property type="component" value="Unassembled WGS sequence"/>
</dbReference>
<keyword evidence="3" id="KW-1185">Reference proteome</keyword>
<evidence type="ECO:0000313" key="2">
    <source>
        <dbReference type="EMBL" id="MDR6225898.1"/>
    </source>
</evidence>